<organism evidence="1 2">
    <name type="scientific">Thiothrix lacustris</name>
    <dbReference type="NCBI Taxonomy" id="525917"/>
    <lineage>
        <taxon>Bacteria</taxon>
        <taxon>Pseudomonadati</taxon>
        <taxon>Pseudomonadota</taxon>
        <taxon>Gammaproteobacteria</taxon>
        <taxon>Thiotrichales</taxon>
        <taxon>Thiotrichaceae</taxon>
        <taxon>Thiothrix</taxon>
    </lineage>
</organism>
<protein>
    <submittedName>
        <fullName evidence="1">Uncharacterized protein</fullName>
    </submittedName>
</protein>
<dbReference type="RefSeq" id="WP_028490536.1">
    <property type="nucleotide sequence ID" value="NZ_CP133218.1"/>
</dbReference>
<gene>
    <name evidence="1" type="ORF">RCF98_04655</name>
</gene>
<proteinExistence type="predicted"/>
<sequence length="60" mass="6620">MGIGVYGVWLYRGIVTGLQKFEATFFSDPWEKTPPAVLSPAQGWTIALESASKGWSAWQT</sequence>
<dbReference type="Proteomes" id="UP001236657">
    <property type="component" value="Chromosome"/>
</dbReference>
<dbReference type="EMBL" id="CP133218">
    <property type="protein sequence ID" value="WML91632.1"/>
    <property type="molecule type" value="Genomic_DNA"/>
</dbReference>
<evidence type="ECO:0000313" key="2">
    <source>
        <dbReference type="Proteomes" id="UP001236657"/>
    </source>
</evidence>
<accession>A0ABY9MSL1</accession>
<keyword evidence="2" id="KW-1185">Reference proteome</keyword>
<name>A0ABY9MSL1_9GAMM</name>
<reference evidence="1 2" key="1">
    <citation type="submission" date="2023-08" db="EMBL/GenBank/DDBJ databases">
        <title>New molecular markers tilS and rpoB for phylogenetic and monitoring studies of the genus Thiothrix biodiversity.</title>
        <authorList>
            <person name="Ravin N.V."/>
            <person name="Smolyakov D."/>
            <person name="Markov N.D."/>
            <person name="Beletsky A.V."/>
            <person name="Mardanov A.V."/>
            <person name="Rudenko T.S."/>
            <person name="Grabovich M.Y."/>
        </authorList>
    </citation>
    <scope>NUCLEOTIDE SEQUENCE [LARGE SCALE GENOMIC DNA]</scope>
    <source>
        <strain evidence="1 2">MK1</strain>
    </source>
</reference>
<evidence type="ECO:0000313" key="1">
    <source>
        <dbReference type="EMBL" id="WML91632.1"/>
    </source>
</evidence>